<evidence type="ECO:0000256" key="1">
    <source>
        <dbReference type="SAM" id="MobiDB-lite"/>
    </source>
</evidence>
<dbReference type="EMBL" id="BOOZ01000015">
    <property type="protein sequence ID" value="GIJ09911.1"/>
    <property type="molecule type" value="Genomic_DNA"/>
</dbReference>
<organism evidence="2 3">
    <name type="scientific">Micromonospora andamanensis</name>
    <dbReference type="NCBI Taxonomy" id="1287068"/>
    <lineage>
        <taxon>Bacteria</taxon>
        <taxon>Bacillati</taxon>
        <taxon>Actinomycetota</taxon>
        <taxon>Actinomycetes</taxon>
        <taxon>Micromonosporales</taxon>
        <taxon>Micromonosporaceae</taxon>
        <taxon>Micromonospora</taxon>
    </lineage>
</organism>
<proteinExistence type="predicted"/>
<feature type="region of interest" description="Disordered" evidence="1">
    <location>
        <begin position="126"/>
        <end position="149"/>
    </location>
</feature>
<dbReference type="Proteomes" id="UP000647017">
    <property type="component" value="Unassembled WGS sequence"/>
</dbReference>
<keyword evidence="3" id="KW-1185">Reference proteome</keyword>
<reference evidence="2 3" key="1">
    <citation type="submission" date="2021-01" db="EMBL/GenBank/DDBJ databases">
        <title>Whole genome shotgun sequence of Verrucosispora andamanensis NBRC 109075.</title>
        <authorList>
            <person name="Komaki H."/>
            <person name="Tamura T."/>
        </authorList>
    </citation>
    <scope>NUCLEOTIDE SEQUENCE [LARGE SCALE GENOMIC DNA]</scope>
    <source>
        <strain evidence="2 3">NBRC 109075</strain>
    </source>
</reference>
<accession>A0ABQ4HW94</accession>
<protein>
    <submittedName>
        <fullName evidence="2">Uncharacterized protein</fullName>
    </submittedName>
</protein>
<comment type="caution">
    <text evidence="2">The sequence shown here is derived from an EMBL/GenBank/DDBJ whole genome shotgun (WGS) entry which is preliminary data.</text>
</comment>
<evidence type="ECO:0000313" key="3">
    <source>
        <dbReference type="Proteomes" id="UP000647017"/>
    </source>
</evidence>
<evidence type="ECO:0000313" key="2">
    <source>
        <dbReference type="EMBL" id="GIJ09911.1"/>
    </source>
</evidence>
<sequence>MVDADQQRRSTVATVLARALPGTAPDVPLAMAREILDVLPDLRLLDEARAAQAVMEQTIERVRVELDSSPWAVELPPPGTTLSEALRAEARLLRRTTATKTGAYAIGFTAGFDAFVRALQARATTVAPQPRPGVATDSSAPAVPDDRPNNVRLAVSSRVAGLPADPAARAEYRRILVGNELVRYGLNTGVNSTEMASAVADLVLAALPEIDTLAEARDALQAREEELLALWHRLAVAQADCGLAAAETRWRNALARELRQQADAVTPNAGMTDSFTIGFSLASQSLARKLRARADEIAVLPVPTDLWALPKHHDEPDS</sequence>
<gene>
    <name evidence="2" type="ORF">Van01_31250</name>
</gene>
<name>A0ABQ4HW94_9ACTN</name>
<dbReference type="RefSeq" id="WP_204007496.1">
    <property type="nucleotide sequence ID" value="NZ_BOOZ01000015.1"/>
</dbReference>